<feature type="transmembrane region" description="Helical" evidence="1">
    <location>
        <begin position="40"/>
        <end position="65"/>
    </location>
</feature>
<dbReference type="Proteomes" id="UP000268192">
    <property type="component" value="Chromosome"/>
</dbReference>
<keyword evidence="1" id="KW-1133">Transmembrane helix</keyword>
<dbReference type="OrthoDB" id="9843301at2"/>
<keyword evidence="1" id="KW-0472">Membrane</keyword>
<accession>A0A3Q8XR79</accession>
<sequence>MRTIVIGISMFWMVEFSMSGLSRAVPSPLGTEPGMFAWLSVHHLFGFAEFGIAALFCLAALFALFGADATKRDSGETLVAAVTGALVLTAATHAFSWLEGRVDAGVFIEAGLLLMTGAVALFLDGTTVKTAAADDDATASNAYLKNRIAAATASVHTFPDARPRS</sequence>
<proteinExistence type="predicted"/>
<dbReference type="EMBL" id="CP032509">
    <property type="protein sequence ID" value="AZN72309.1"/>
    <property type="molecule type" value="Genomic_DNA"/>
</dbReference>
<dbReference type="AlphaFoldDB" id="A0A3Q8XR79"/>
<evidence type="ECO:0000313" key="2">
    <source>
        <dbReference type="EMBL" id="AZN72309.1"/>
    </source>
</evidence>
<feature type="transmembrane region" description="Helical" evidence="1">
    <location>
        <begin position="77"/>
        <end position="98"/>
    </location>
</feature>
<dbReference type="RefSeq" id="WP_126010626.1">
    <property type="nucleotide sequence ID" value="NZ_CP032509.1"/>
</dbReference>
<reference evidence="2 3" key="1">
    <citation type="submission" date="2018-09" db="EMBL/GenBank/DDBJ databases">
        <title>Marinorhizobium profundi gen. nov., sp. nov., isolated from a deep-sea sediment sample from the New Britain Trench and proposal of Marinorhizobiaceae fam. nov. in the order Rhizobiales of the class Alphaproteobacteria.</title>
        <authorList>
            <person name="Cao J."/>
        </authorList>
    </citation>
    <scope>NUCLEOTIDE SEQUENCE [LARGE SCALE GENOMIC DNA]</scope>
    <source>
        <strain evidence="2 3">WS11</strain>
    </source>
</reference>
<dbReference type="KEGG" id="abaw:D5400_14395"/>
<keyword evidence="3" id="KW-1185">Reference proteome</keyword>
<feature type="transmembrane region" description="Helical" evidence="1">
    <location>
        <begin position="104"/>
        <end position="123"/>
    </location>
</feature>
<protein>
    <submittedName>
        <fullName evidence="2">Uncharacterized protein</fullName>
    </submittedName>
</protein>
<gene>
    <name evidence="2" type="ORF">D5400_14395</name>
</gene>
<keyword evidence="1" id="KW-0812">Transmembrane</keyword>
<evidence type="ECO:0000256" key="1">
    <source>
        <dbReference type="SAM" id="Phobius"/>
    </source>
</evidence>
<evidence type="ECO:0000313" key="3">
    <source>
        <dbReference type="Proteomes" id="UP000268192"/>
    </source>
</evidence>
<organism evidence="2 3">
    <name type="scientific">Georhizobium profundi</name>
    <dbReference type="NCBI Taxonomy" id="2341112"/>
    <lineage>
        <taxon>Bacteria</taxon>
        <taxon>Pseudomonadati</taxon>
        <taxon>Pseudomonadota</taxon>
        <taxon>Alphaproteobacteria</taxon>
        <taxon>Hyphomicrobiales</taxon>
        <taxon>Rhizobiaceae</taxon>
        <taxon>Georhizobium</taxon>
    </lineage>
</organism>
<name>A0A3Q8XR79_9HYPH</name>